<feature type="transmembrane region" description="Helical" evidence="7">
    <location>
        <begin position="428"/>
        <end position="451"/>
    </location>
</feature>
<dbReference type="PRINTS" id="PR01434">
    <property type="entry name" value="NADHDHGNASE5"/>
</dbReference>
<keyword evidence="4 7" id="KW-0812">Transmembrane</keyword>
<gene>
    <name evidence="7" type="primary">dabB</name>
    <name evidence="10" type="ORF">CJP73_10870</name>
</gene>
<feature type="transmembrane region" description="Helical" evidence="7">
    <location>
        <begin position="62"/>
        <end position="80"/>
    </location>
</feature>
<comment type="subunit">
    <text evidence="7">Forms a complex with DabA.</text>
</comment>
<dbReference type="PANTHER" id="PTHR42829">
    <property type="entry name" value="NADH-UBIQUINONE OXIDOREDUCTASE CHAIN 5"/>
    <property type="match status" value="1"/>
</dbReference>
<feature type="transmembrane region" description="Helical" evidence="7">
    <location>
        <begin position="398"/>
        <end position="422"/>
    </location>
</feature>
<feature type="transmembrane region" description="Helical" evidence="7">
    <location>
        <begin position="228"/>
        <end position="249"/>
    </location>
</feature>
<dbReference type="GO" id="GO:0008137">
    <property type="term" value="F:NADH dehydrogenase (ubiquinone) activity"/>
    <property type="evidence" value="ECO:0007669"/>
    <property type="project" value="InterPro"/>
</dbReference>
<dbReference type="GO" id="GO:0012505">
    <property type="term" value="C:endomembrane system"/>
    <property type="evidence" value="ECO:0007669"/>
    <property type="project" value="UniProtKB-SubCell"/>
</dbReference>
<evidence type="ECO:0000313" key="10">
    <source>
        <dbReference type="EMBL" id="RIY40427.1"/>
    </source>
</evidence>
<keyword evidence="6 7" id="KW-0472">Membrane</keyword>
<comment type="function">
    <text evidence="7">Part of an energy-coupled inorganic carbon pump.</text>
</comment>
<dbReference type="OrthoDB" id="9811798at2"/>
<name>A0A3A1YWJ7_9BURK</name>
<evidence type="ECO:0000256" key="4">
    <source>
        <dbReference type="ARBA" id="ARBA00022692"/>
    </source>
</evidence>
<comment type="similarity">
    <text evidence="7">Belongs to the inorganic carbon transporter (TC 9.A.2) DabB family.</text>
</comment>
<proteinExistence type="inferred from homology"/>
<reference evidence="10 11" key="1">
    <citation type="submission" date="2017-08" db="EMBL/GenBank/DDBJ databases">
        <title>Pusillimonas indicus sp. nov., a member of the family Alcaligenaceae isolated from surface seawater.</title>
        <authorList>
            <person name="Li J."/>
        </authorList>
    </citation>
    <scope>NUCLEOTIDE SEQUENCE [LARGE SCALE GENOMIC DNA]</scope>
    <source>
        <strain evidence="10 11">L52-1-41</strain>
    </source>
</reference>
<dbReference type="Proteomes" id="UP000266206">
    <property type="component" value="Unassembled WGS sequence"/>
</dbReference>
<comment type="caution">
    <text evidence="10">The sequence shown here is derived from an EMBL/GenBank/DDBJ whole genome shotgun (WGS) entry which is preliminary data.</text>
</comment>
<feature type="transmembrane region" description="Helical" evidence="7">
    <location>
        <begin position="188"/>
        <end position="207"/>
    </location>
</feature>
<evidence type="ECO:0000256" key="5">
    <source>
        <dbReference type="ARBA" id="ARBA00022989"/>
    </source>
</evidence>
<evidence type="ECO:0000259" key="9">
    <source>
        <dbReference type="Pfam" id="PF00361"/>
    </source>
</evidence>
<keyword evidence="3 7" id="KW-1003">Cell membrane</keyword>
<feature type="transmembrane region" description="Helical" evidence="7">
    <location>
        <begin position="100"/>
        <end position="128"/>
    </location>
</feature>
<feature type="domain" description="NADH:quinone oxidoreductase/Mrp antiporter transmembrane" evidence="9">
    <location>
        <begin position="111"/>
        <end position="378"/>
    </location>
</feature>
<dbReference type="HAMAP" id="MF_00862">
    <property type="entry name" value="DabB"/>
    <property type="match status" value="1"/>
</dbReference>
<feature type="transmembrane region" description="Helical" evidence="7">
    <location>
        <begin position="291"/>
        <end position="312"/>
    </location>
</feature>
<evidence type="ECO:0000313" key="11">
    <source>
        <dbReference type="Proteomes" id="UP000266206"/>
    </source>
</evidence>
<organism evidence="10 11">
    <name type="scientific">Neopusillimonas maritima</name>
    <dbReference type="NCBI Taxonomy" id="2026239"/>
    <lineage>
        <taxon>Bacteria</taxon>
        <taxon>Pseudomonadati</taxon>
        <taxon>Pseudomonadota</taxon>
        <taxon>Betaproteobacteria</taxon>
        <taxon>Burkholderiales</taxon>
        <taxon>Alcaligenaceae</taxon>
        <taxon>Neopusillimonas</taxon>
    </lineage>
</organism>
<dbReference type="Pfam" id="PF00361">
    <property type="entry name" value="Proton_antipo_M"/>
    <property type="match status" value="1"/>
</dbReference>
<feature type="transmembrane region" description="Helical" evidence="7">
    <location>
        <begin position="31"/>
        <end position="50"/>
    </location>
</feature>
<dbReference type="GO" id="GO:0005886">
    <property type="term" value="C:plasma membrane"/>
    <property type="evidence" value="ECO:0007669"/>
    <property type="project" value="UniProtKB-SubCell"/>
</dbReference>
<keyword evidence="5 7" id="KW-1133">Transmembrane helix</keyword>
<evidence type="ECO:0000256" key="7">
    <source>
        <dbReference type="HAMAP-Rule" id="MF_00862"/>
    </source>
</evidence>
<feature type="transmembrane region" description="Helical" evidence="7">
    <location>
        <begin position="255"/>
        <end position="279"/>
    </location>
</feature>
<dbReference type="GO" id="GO:0003954">
    <property type="term" value="F:NADH dehydrogenase activity"/>
    <property type="evidence" value="ECO:0007669"/>
    <property type="project" value="TreeGrafter"/>
</dbReference>
<dbReference type="AlphaFoldDB" id="A0A3A1YWJ7"/>
<comment type="subcellular location">
    <subcellularLocation>
        <location evidence="7">Cell membrane</location>
        <topology evidence="7">Multi-pass membrane protein</topology>
    </subcellularLocation>
    <subcellularLocation>
        <location evidence="1">Endomembrane system</location>
        <topology evidence="1">Multi-pass membrane protein</topology>
    </subcellularLocation>
    <subcellularLocation>
        <location evidence="8">Membrane</location>
        <topology evidence="8">Multi-pass membrane protein</topology>
    </subcellularLocation>
</comment>
<dbReference type="EMBL" id="NQYH01000009">
    <property type="protein sequence ID" value="RIY40427.1"/>
    <property type="molecule type" value="Genomic_DNA"/>
</dbReference>
<accession>A0A3A1YWJ7</accession>
<dbReference type="PANTHER" id="PTHR42829:SF1">
    <property type="entry name" value="INORGANIC CARBON TRANSPORTER SUBUNIT DABB-RELATED"/>
    <property type="match status" value="1"/>
</dbReference>
<dbReference type="InterPro" id="IPR001750">
    <property type="entry name" value="ND/Mrp_TM"/>
</dbReference>
<evidence type="ECO:0000256" key="1">
    <source>
        <dbReference type="ARBA" id="ARBA00004127"/>
    </source>
</evidence>
<protein>
    <recommendedName>
        <fullName evidence="7">Probable inorganic carbon transporter subunit DabB</fullName>
    </recommendedName>
</protein>
<dbReference type="GO" id="GO:0015990">
    <property type="term" value="P:electron transport coupled proton transport"/>
    <property type="evidence" value="ECO:0007669"/>
    <property type="project" value="TreeGrafter"/>
</dbReference>
<evidence type="ECO:0000256" key="6">
    <source>
        <dbReference type="ARBA" id="ARBA00023136"/>
    </source>
</evidence>
<dbReference type="GO" id="GO:0042773">
    <property type="term" value="P:ATP synthesis coupled electron transport"/>
    <property type="evidence" value="ECO:0007669"/>
    <property type="project" value="InterPro"/>
</dbReference>
<keyword evidence="2 7" id="KW-0813">Transport</keyword>
<evidence type="ECO:0000256" key="3">
    <source>
        <dbReference type="ARBA" id="ARBA00022475"/>
    </source>
</evidence>
<dbReference type="InterPro" id="IPR003945">
    <property type="entry name" value="NU5C-like"/>
</dbReference>
<dbReference type="InterPro" id="IPR046396">
    <property type="entry name" value="Transporter_DabB"/>
</dbReference>
<dbReference type="NCBIfam" id="NF006029">
    <property type="entry name" value="PRK08168.1"/>
    <property type="match status" value="1"/>
</dbReference>
<evidence type="ECO:0000256" key="2">
    <source>
        <dbReference type="ARBA" id="ARBA00022448"/>
    </source>
</evidence>
<feature type="transmembrane region" description="Helical" evidence="7">
    <location>
        <begin position="149"/>
        <end position="168"/>
    </location>
</feature>
<sequence>MALPLAYLLAALIVSIQPTSAARRLSGRIVYLAGAAGFAVLILRLLPGAGDTTFAWLSPSKVGAVMLALVGFIGVILHHFSERYLDGEPRRQHYDVTLLLTLTSVATVLISDHLLVVLLGWTAISLCLHGLLTFYPNRPRAALAAHKKFLFARVAELALLAAFIILRIEHGTWSVSEIVARYPVADMSLALHIAAILIAVAALIKCAQLPTHGWLMQVVEAPTPISALLHAGIVNLGGYLLMLFGPVWLQSGPAQWLILLVAGATAVIAALSMAMRVSVKVKLAWSTCAQMALMLIECALGLFELALLHLVAHSCYKAYSFLSANTTTQVWRCVWLAPPAPPTRTTWMLSAIVAIAITGVAAVLSNKLALISPWLFMAAALTAVLAEQGSARVPRDMAFFIPLAIGIVAFYTVLKSGAGYLFGDMPTVAGPVADIWVSLLVVMLFIGHIMLRHAPGNVVSRRLARRLYAGFYLDEWATYTTLAVWPLRFPAQRYPAAADQPAPFKSSSS</sequence>
<evidence type="ECO:0000256" key="8">
    <source>
        <dbReference type="RuleBase" id="RU000320"/>
    </source>
</evidence>